<organism evidence="1 3">
    <name type="scientific">Araneus ventricosus</name>
    <name type="common">Orbweaver spider</name>
    <name type="synonym">Epeira ventricosa</name>
    <dbReference type="NCBI Taxonomy" id="182803"/>
    <lineage>
        <taxon>Eukaryota</taxon>
        <taxon>Metazoa</taxon>
        <taxon>Ecdysozoa</taxon>
        <taxon>Arthropoda</taxon>
        <taxon>Chelicerata</taxon>
        <taxon>Arachnida</taxon>
        <taxon>Araneae</taxon>
        <taxon>Araneomorphae</taxon>
        <taxon>Entelegynae</taxon>
        <taxon>Araneoidea</taxon>
        <taxon>Araneidae</taxon>
        <taxon>Araneus</taxon>
    </lineage>
</organism>
<dbReference type="OrthoDB" id="1658288at2759"/>
<gene>
    <name evidence="2" type="ORF">AVEN_161388_1</name>
    <name evidence="1" type="ORF">AVEN_32884_1</name>
</gene>
<dbReference type="EMBL" id="BGPR01059734">
    <property type="protein sequence ID" value="GBO35709.1"/>
    <property type="molecule type" value="Genomic_DNA"/>
</dbReference>
<evidence type="ECO:0000313" key="3">
    <source>
        <dbReference type="Proteomes" id="UP000499080"/>
    </source>
</evidence>
<dbReference type="SUPFAM" id="SSF48452">
    <property type="entry name" value="TPR-like"/>
    <property type="match status" value="1"/>
</dbReference>
<reference evidence="1 3" key="1">
    <citation type="journal article" date="2019" name="Sci. Rep.">
        <title>Orb-weaving spider Araneus ventricosus genome elucidates the spidroin gene catalogue.</title>
        <authorList>
            <person name="Kono N."/>
            <person name="Nakamura H."/>
            <person name="Ohtoshi R."/>
            <person name="Moran D.A.P."/>
            <person name="Shinohara A."/>
            <person name="Yoshida Y."/>
            <person name="Fujiwara M."/>
            <person name="Mori M."/>
            <person name="Tomita M."/>
            <person name="Arakawa K."/>
        </authorList>
    </citation>
    <scope>NUCLEOTIDE SEQUENCE [LARGE SCALE GENOMIC DNA]</scope>
</reference>
<comment type="caution">
    <text evidence="1">The sequence shown here is derived from an EMBL/GenBank/DDBJ whole genome shotgun (WGS) entry which is preliminary data.</text>
</comment>
<dbReference type="Proteomes" id="UP000499080">
    <property type="component" value="Unassembled WGS sequence"/>
</dbReference>
<sequence>LWPNYYTAHNNLGTLLDDGEEHFRKAIAINPYYAKAHYNLASLYM</sequence>
<dbReference type="AlphaFoldDB" id="A0A4Y2WES5"/>
<evidence type="ECO:0000313" key="2">
    <source>
        <dbReference type="EMBL" id="GBO42374.1"/>
    </source>
</evidence>
<feature type="non-terminal residue" evidence="1">
    <location>
        <position position="1"/>
    </location>
</feature>
<keyword evidence="3" id="KW-1185">Reference proteome</keyword>
<dbReference type="EMBL" id="BGPR01068414">
    <property type="protein sequence ID" value="GBO42374.1"/>
    <property type="molecule type" value="Genomic_DNA"/>
</dbReference>
<dbReference type="InterPro" id="IPR011990">
    <property type="entry name" value="TPR-like_helical_dom_sf"/>
</dbReference>
<evidence type="ECO:0000313" key="1">
    <source>
        <dbReference type="EMBL" id="GBO35709.1"/>
    </source>
</evidence>
<accession>A0A4Y2WES5</accession>
<dbReference type="Gene3D" id="1.25.40.10">
    <property type="entry name" value="Tetratricopeptide repeat domain"/>
    <property type="match status" value="1"/>
</dbReference>
<name>A0A4Y2WES5_ARAVE</name>
<dbReference type="Pfam" id="PF13431">
    <property type="entry name" value="TPR_17"/>
    <property type="match status" value="1"/>
</dbReference>
<proteinExistence type="predicted"/>
<protein>
    <submittedName>
        <fullName evidence="1">Uncharacterized protein</fullName>
    </submittedName>
</protein>